<proteinExistence type="predicted"/>
<accession>A0A7J8NES4</accession>
<sequence>MVSRVSNVLQPSNSRHIRMERYIRRHIKLERCLQNDKDTNHTYP</sequence>
<reference evidence="1 2" key="1">
    <citation type="journal article" date="2019" name="Genome Biol. Evol.">
        <title>Insights into the evolution of the New World diploid cottons (Gossypium, subgenus Houzingenia) based on genome sequencing.</title>
        <authorList>
            <person name="Grover C.E."/>
            <person name="Arick M.A. 2nd"/>
            <person name="Thrash A."/>
            <person name="Conover J.L."/>
            <person name="Sanders W.S."/>
            <person name="Peterson D.G."/>
            <person name="Frelichowski J.E."/>
            <person name="Scheffler J.A."/>
            <person name="Scheffler B.E."/>
            <person name="Wendel J.F."/>
        </authorList>
    </citation>
    <scope>NUCLEOTIDE SEQUENCE [LARGE SCALE GENOMIC DNA]</scope>
    <source>
        <strain evidence="1">157</strain>
        <tissue evidence="1">Leaf</tissue>
    </source>
</reference>
<evidence type="ECO:0000313" key="1">
    <source>
        <dbReference type="EMBL" id="MBA0575352.1"/>
    </source>
</evidence>
<dbReference type="EMBL" id="JABEZX010161050">
    <property type="protein sequence ID" value="MBA0575352.1"/>
    <property type="molecule type" value="Genomic_DNA"/>
</dbReference>
<dbReference type="Proteomes" id="UP000593572">
    <property type="component" value="Unassembled WGS sequence"/>
</dbReference>
<evidence type="ECO:0000313" key="2">
    <source>
        <dbReference type="Proteomes" id="UP000593572"/>
    </source>
</evidence>
<protein>
    <submittedName>
        <fullName evidence="1">Uncharacterized protein</fullName>
    </submittedName>
</protein>
<dbReference type="AlphaFoldDB" id="A0A7J8NES4"/>
<keyword evidence="2" id="KW-1185">Reference proteome</keyword>
<gene>
    <name evidence="1" type="ORF">Golob_024247</name>
</gene>
<comment type="caution">
    <text evidence="1">The sequence shown here is derived from an EMBL/GenBank/DDBJ whole genome shotgun (WGS) entry which is preliminary data.</text>
</comment>
<name>A0A7J8NES4_9ROSI</name>
<organism evidence="1 2">
    <name type="scientific">Gossypium lobatum</name>
    <dbReference type="NCBI Taxonomy" id="34289"/>
    <lineage>
        <taxon>Eukaryota</taxon>
        <taxon>Viridiplantae</taxon>
        <taxon>Streptophyta</taxon>
        <taxon>Embryophyta</taxon>
        <taxon>Tracheophyta</taxon>
        <taxon>Spermatophyta</taxon>
        <taxon>Magnoliopsida</taxon>
        <taxon>eudicotyledons</taxon>
        <taxon>Gunneridae</taxon>
        <taxon>Pentapetalae</taxon>
        <taxon>rosids</taxon>
        <taxon>malvids</taxon>
        <taxon>Malvales</taxon>
        <taxon>Malvaceae</taxon>
        <taxon>Malvoideae</taxon>
        <taxon>Gossypium</taxon>
    </lineage>
</organism>